<dbReference type="PANTHER" id="PTHR43584">
    <property type="entry name" value="NUCLEOTIDYL TRANSFERASE"/>
    <property type="match status" value="1"/>
</dbReference>
<dbReference type="GO" id="GO:0016779">
    <property type="term" value="F:nucleotidyltransferase activity"/>
    <property type="evidence" value="ECO:0007669"/>
    <property type="project" value="UniProtKB-KW"/>
</dbReference>
<feature type="domain" description="Nucleotidyl transferase" evidence="3">
    <location>
        <begin position="2"/>
        <end position="227"/>
    </location>
</feature>
<dbReference type="EMBL" id="MHNL01000011">
    <property type="protein sequence ID" value="OGZ44943.1"/>
    <property type="molecule type" value="Genomic_DNA"/>
</dbReference>
<keyword evidence="1" id="KW-0808">Transferase</keyword>
<sequence length="233" mass="26198">MKAIIVAAGEGTRMRPLTNDKPKQLVELQGKPLLDHILNSLPEEISALIIVVGYKGDQIRTWYGVTHAGKPITYVEQTERKGTWHALSLCEPYIEKGEKFFYLYADDLHGREGLRECIAASDKGCTMSVTEVEDPRRFGVVEIDETGKITHAEEKPDLPRSHLVSTGAFVLTPEVFKYRPALHKGEEYLFQSVAAMIQDGHAFYAVPSTFWFPIGYPEDVARAEAEVRPEHLL</sequence>
<organism evidence="4 5">
    <name type="scientific">Candidatus Ryanbacteria bacterium RIFCSPHIGHO2_01_FULL_48_27</name>
    <dbReference type="NCBI Taxonomy" id="1802115"/>
    <lineage>
        <taxon>Bacteria</taxon>
        <taxon>Candidatus Ryaniibacteriota</taxon>
    </lineage>
</organism>
<dbReference type="AlphaFoldDB" id="A0A1G2G3X3"/>
<dbReference type="Pfam" id="PF00483">
    <property type="entry name" value="NTP_transferase"/>
    <property type="match status" value="1"/>
</dbReference>
<accession>A0A1G2G3X3</accession>
<protein>
    <recommendedName>
        <fullName evidence="3">Nucleotidyl transferase domain-containing protein</fullName>
    </recommendedName>
</protein>
<dbReference type="PANTHER" id="PTHR43584:SF8">
    <property type="entry name" value="N-ACETYLMURAMATE ALPHA-1-PHOSPHATE URIDYLYLTRANSFERASE"/>
    <property type="match status" value="1"/>
</dbReference>
<proteinExistence type="predicted"/>
<keyword evidence="2" id="KW-0548">Nucleotidyltransferase</keyword>
<evidence type="ECO:0000313" key="5">
    <source>
        <dbReference type="Proteomes" id="UP000177785"/>
    </source>
</evidence>
<evidence type="ECO:0000256" key="1">
    <source>
        <dbReference type="ARBA" id="ARBA00022679"/>
    </source>
</evidence>
<dbReference type="SUPFAM" id="SSF53448">
    <property type="entry name" value="Nucleotide-diphospho-sugar transferases"/>
    <property type="match status" value="1"/>
</dbReference>
<evidence type="ECO:0000259" key="3">
    <source>
        <dbReference type="Pfam" id="PF00483"/>
    </source>
</evidence>
<gene>
    <name evidence="4" type="ORF">A2756_03690</name>
</gene>
<dbReference type="CDD" id="cd04181">
    <property type="entry name" value="NTP_transferase"/>
    <property type="match status" value="1"/>
</dbReference>
<dbReference type="InterPro" id="IPR050065">
    <property type="entry name" value="GlmU-like"/>
</dbReference>
<dbReference type="Gene3D" id="3.90.550.10">
    <property type="entry name" value="Spore Coat Polysaccharide Biosynthesis Protein SpsA, Chain A"/>
    <property type="match status" value="1"/>
</dbReference>
<dbReference type="InterPro" id="IPR005835">
    <property type="entry name" value="NTP_transferase_dom"/>
</dbReference>
<name>A0A1G2G3X3_9BACT</name>
<reference evidence="4 5" key="1">
    <citation type="journal article" date="2016" name="Nat. Commun.">
        <title>Thousands of microbial genomes shed light on interconnected biogeochemical processes in an aquifer system.</title>
        <authorList>
            <person name="Anantharaman K."/>
            <person name="Brown C.T."/>
            <person name="Hug L.A."/>
            <person name="Sharon I."/>
            <person name="Castelle C.J."/>
            <person name="Probst A.J."/>
            <person name="Thomas B.C."/>
            <person name="Singh A."/>
            <person name="Wilkins M.J."/>
            <person name="Karaoz U."/>
            <person name="Brodie E.L."/>
            <person name="Williams K.H."/>
            <person name="Hubbard S.S."/>
            <person name="Banfield J.F."/>
        </authorList>
    </citation>
    <scope>NUCLEOTIDE SEQUENCE [LARGE SCALE GENOMIC DNA]</scope>
</reference>
<dbReference type="STRING" id="1802115.A2756_03690"/>
<evidence type="ECO:0000256" key="2">
    <source>
        <dbReference type="ARBA" id="ARBA00022695"/>
    </source>
</evidence>
<dbReference type="InterPro" id="IPR029044">
    <property type="entry name" value="Nucleotide-diphossugar_trans"/>
</dbReference>
<comment type="caution">
    <text evidence="4">The sequence shown here is derived from an EMBL/GenBank/DDBJ whole genome shotgun (WGS) entry which is preliminary data.</text>
</comment>
<evidence type="ECO:0000313" key="4">
    <source>
        <dbReference type="EMBL" id="OGZ44943.1"/>
    </source>
</evidence>
<dbReference type="Proteomes" id="UP000177785">
    <property type="component" value="Unassembled WGS sequence"/>
</dbReference>